<dbReference type="SUPFAM" id="SSF53474">
    <property type="entry name" value="alpha/beta-Hydrolases"/>
    <property type="match status" value="1"/>
</dbReference>
<dbReference type="InterPro" id="IPR022742">
    <property type="entry name" value="Hydrolase_4"/>
</dbReference>
<dbReference type="Pfam" id="PF12146">
    <property type="entry name" value="Hydrolase_4"/>
    <property type="match status" value="1"/>
</dbReference>
<organism evidence="2 3">
    <name type="scientific">Acidovorax soli</name>
    <dbReference type="NCBI Taxonomy" id="592050"/>
    <lineage>
        <taxon>Bacteria</taxon>
        <taxon>Pseudomonadati</taxon>
        <taxon>Pseudomonadota</taxon>
        <taxon>Betaproteobacteria</taxon>
        <taxon>Burkholderiales</taxon>
        <taxon>Comamonadaceae</taxon>
        <taxon>Acidovorax</taxon>
    </lineage>
</organism>
<dbReference type="Gene3D" id="3.30.300.20">
    <property type="match status" value="1"/>
</dbReference>
<dbReference type="PANTHER" id="PTHR39624:SF2">
    <property type="entry name" value="OSMC-LIKE PROTEIN"/>
    <property type="match status" value="1"/>
</dbReference>
<proteinExistence type="predicted"/>
<dbReference type="Gene3D" id="3.40.50.1820">
    <property type="entry name" value="alpha/beta hydrolase"/>
    <property type="match status" value="1"/>
</dbReference>
<dbReference type="InterPro" id="IPR015946">
    <property type="entry name" value="KH_dom-like_a/b"/>
</dbReference>
<evidence type="ECO:0000313" key="2">
    <source>
        <dbReference type="EMBL" id="SEA93845.1"/>
    </source>
</evidence>
<dbReference type="RefSeq" id="WP_092701399.1">
    <property type="nucleotide sequence ID" value="NZ_FNQJ01000051.1"/>
</dbReference>
<sequence length="410" mass="43643">MTSLKVEFPGSLGHLLAARLDKPNTLPRAWAVFAHCFTCSKDSKAAAYISRALVEAGFGVLRFDFTGLGGSGGDFANTHFSSNVGDLVAAADWLRSEHGTPALLIGHSLGGAAVLAAAHRIADARAVVTLGAPFEPAHVTRHFGGGLALIESNGEARVTLSGREFTLRREFLDDVASQPQAERIHALHRPLLVLHAPSDTIVGVDNARRIFEQALHPKSFVSLDDADHLLNSQSDATYAAGLIAAWAKRYLPAPAPSSEVASTPGAESLPVGVVRVSDRSGNFAVNVEAGRHTLVSDEPVGVGGDDLGLGPYDLLLGALGACTAMTLRLYARHKKWPLEDVRVTLTHAKIHAADCAECETKEGKIDRIGRTVELAGPLDEPQRARLLEIADKCPVHRTLTSEVEIQTRLS</sequence>
<dbReference type="EMBL" id="FNQJ01000051">
    <property type="protein sequence ID" value="SEA93845.1"/>
    <property type="molecule type" value="Genomic_DNA"/>
</dbReference>
<dbReference type="STRING" id="592050.SAMN05421875_15115"/>
<dbReference type="Proteomes" id="UP000199002">
    <property type="component" value="Unassembled WGS sequence"/>
</dbReference>
<dbReference type="ESTHER" id="9burk-a0a1h4f911">
    <property type="family name" value="Est-OsmC"/>
</dbReference>
<name>A0A1H4F911_9BURK</name>
<dbReference type="InterPro" id="IPR029058">
    <property type="entry name" value="AB_hydrolase_fold"/>
</dbReference>
<dbReference type="PANTHER" id="PTHR39624">
    <property type="entry name" value="PROTEIN INVOLVED IN RIMO-MEDIATED BETA-METHYLTHIOLATION OF RIBOSOMAL PROTEIN S12 YCAO"/>
    <property type="match status" value="1"/>
</dbReference>
<gene>
    <name evidence="2" type="ORF">SAMN05421875_15115</name>
</gene>
<protein>
    <submittedName>
        <fullName evidence="2">Putative redox protein</fullName>
    </submittedName>
</protein>
<dbReference type="Pfam" id="PF02566">
    <property type="entry name" value="OsmC"/>
    <property type="match status" value="1"/>
</dbReference>
<dbReference type="AlphaFoldDB" id="A0A1H4F911"/>
<dbReference type="GeneID" id="34231430"/>
<feature type="domain" description="Serine aminopeptidase S33" evidence="1">
    <location>
        <begin position="42"/>
        <end position="138"/>
    </location>
</feature>
<keyword evidence="3" id="KW-1185">Reference proteome</keyword>
<evidence type="ECO:0000259" key="1">
    <source>
        <dbReference type="Pfam" id="PF12146"/>
    </source>
</evidence>
<dbReference type="InterPro" id="IPR003718">
    <property type="entry name" value="OsmC/Ohr_fam"/>
</dbReference>
<dbReference type="SUPFAM" id="SSF82784">
    <property type="entry name" value="OsmC-like"/>
    <property type="match status" value="1"/>
</dbReference>
<evidence type="ECO:0000313" key="3">
    <source>
        <dbReference type="Proteomes" id="UP000199002"/>
    </source>
</evidence>
<dbReference type="InterPro" id="IPR036102">
    <property type="entry name" value="OsmC/Ohrsf"/>
</dbReference>
<reference evidence="3" key="1">
    <citation type="submission" date="2016-10" db="EMBL/GenBank/DDBJ databases">
        <authorList>
            <person name="Varghese N."/>
            <person name="Submissions S."/>
        </authorList>
    </citation>
    <scope>NUCLEOTIDE SEQUENCE [LARGE SCALE GENOMIC DNA]</scope>
    <source>
        <strain evidence="3">DSM 25157</strain>
    </source>
</reference>
<accession>A0A1H4F911</accession>